<protein>
    <submittedName>
        <fullName evidence="2">Uncharacterized protein</fullName>
    </submittedName>
</protein>
<keyword evidence="1" id="KW-1133">Transmembrane helix</keyword>
<accession>A0A5N6XWU0</accession>
<dbReference type="EMBL" id="ML737177">
    <property type="protein sequence ID" value="KAE8337611.1"/>
    <property type="molecule type" value="Genomic_DNA"/>
</dbReference>
<feature type="transmembrane region" description="Helical" evidence="1">
    <location>
        <begin position="45"/>
        <end position="64"/>
    </location>
</feature>
<organism evidence="2">
    <name type="scientific">Aspergillus arachidicola</name>
    <dbReference type="NCBI Taxonomy" id="656916"/>
    <lineage>
        <taxon>Eukaryota</taxon>
        <taxon>Fungi</taxon>
        <taxon>Dikarya</taxon>
        <taxon>Ascomycota</taxon>
        <taxon>Pezizomycotina</taxon>
        <taxon>Eurotiomycetes</taxon>
        <taxon>Eurotiomycetidae</taxon>
        <taxon>Eurotiales</taxon>
        <taxon>Aspergillaceae</taxon>
        <taxon>Aspergillus</taxon>
        <taxon>Aspergillus subgen. Circumdati</taxon>
    </lineage>
</organism>
<proteinExistence type="predicted"/>
<gene>
    <name evidence="2" type="ORF">BDV24DRAFT_96517</name>
</gene>
<evidence type="ECO:0000313" key="2">
    <source>
        <dbReference type="EMBL" id="KAE8337611.1"/>
    </source>
</evidence>
<reference evidence="2" key="1">
    <citation type="submission" date="2019-04" db="EMBL/GenBank/DDBJ databases">
        <title>Friends and foes A comparative genomics study of 23 Aspergillus species from section Flavi.</title>
        <authorList>
            <consortium name="DOE Joint Genome Institute"/>
            <person name="Kjaerbolling I."/>
            <person name="Vesth T."/>
            <person name="Frisvad J.C."/>
            <person name="Nybo J.L."/>
            <person name="Theobald S."/>
            <person name="Kildgaard S."/>
            <person name="Isbrandt T."/>
            <person name="Kuo A."/>
            <person name="Sato A."/>
            <person name="Lyhne E.K."/>
            <person name="Kogle M.E."/>
            <person name="Wiebenga A."/>
            <person name="Kun R.S."/>
            <person name="Lubbers R.J."/>
            <person name="Makela M.R."/>
            <person name="Barry K."/>
            <person name="Chovatia M."/>
            <person name="Clum A."/>
            <person name="Daum C."/>
            <person name="Haridas S."/>
            <person name="He G."/>
            <person name="LaButti K."/>
            <person name="Lipzen A."/>
            <person name="Mondo S."/>
            <person name="Riley R."/>
            <person name="Salamov A."/>
            <person name="Simmons B.A."/>
            <person name="Magnuson J.K."/>
            <person name="Henrissat B."/>
            <person name="Mortensen U.H."/>
            <person name="Larsen T.O."/>
            <person name="Devries R.P."/>
            <person name="Grigoriev I.V."/>
            <person name="Machida M."/>
            <person name="Baker S.E."/>
            <person name="Andersen M.R."/>
        </authorList>
    </citation>
    <scope>NUCLEOTIDE SEQUENCE</scope>
    <source>
        <strain evidence="2">CBS 117612</strain>
    </source>
</reference>
<name>A0A5N6XWU0_9EURO</name>
<dbReference type="Proteomes" id="UP000325558">
    <property type="component" value="Unassembled WGS sequence"/>
</dbReference>
<dbReference type="AlphaFoldDB" id="A0A5N6XWU0"/>
<keyword evidence="1" id="KW-0812">Transmembrane</keyword>
<evidence type="ECO:0000256" key="1">
    <source>
        <dbReference type="SAM" id="Phobius"/>
    </source>
</evidence>
<keyword evidence="1" id="KW-0472">Membrane</keyword>
<sequence length="93" mass="10792">MILKSEPGEKKIKKIIEYCTFHYVLLGPCPAPLHHRSLSQLHPRLYTSLSVFRIYSLLWILSFLSLSIPLLSLSLRWITAGFSIVTCCWWQSN</sequence>